<feature type="site" description="Transition state stabilizer" evidence="3">
    <location>
        <position position="196"/>
    </location>
</feature>
<keyword evidence="6" id="KW-1185">Reference proteome</keyword>
<evidence type="ECO:0000313" key="6">
    <source>
        <dbReference type="Proteomes" id="UP000094256"/>
    </source>
</evidence>
<proteinExistence type="inferred from homology"/>
<dbReference type="RefSeq" id="WP_069203716.1">
    <property type="nucleotide sequence ID" value="NZ_CP014168.1"/>
</dbReference>
<dbReference type="CDD" id="cd08997">
    <property type="entry name" value="GH68"/>
    <property type="match status" value="1"/>
</dbReference>
<organism evidence="5 6">
    <name type="scientific">Sphingomonas panacis</name>
    <dbReference type="NCBI Taxonomy" id="1560345"/>
    <lineage>
        <taxon>Bacteria</taxon>
        <taxon>Pseudomonadati</taxon>
        <taxon>Pseudomonadota</taxon>
        <taxon>Alphaproteobacteria</taxon>
        <taxon>Sphingomonadales</taxon>
        <taxon>Sphingomonadaceae</taxon>
        <taxon>Sphingomonas</taxon>
    </lineage>
</organism>
<sequence length="374" mass="40767">MSDSIISTRWTPDDVARIDAASASHAPLITPQRRVIDTLDLWDYWPVQRTDGHPAEIAGGTLFIALSAPILPDPDARHAVARMRLLHRVGADWHDLGPLLPDGLSPGSREWSGSAIVLSDDRTITLYYTAAGLRDEAQTSFIQRLFQTSGTLSVAKHAVTVSRWTAPSECVVPDDIHYTSEMTGGGAIGSIKAFRDPAFFRDPADGAEYLLFAASLAQSRSAWNGAVGIARRETDGEWQILPPLIDADGLNNELERPHVIVWNGLYYLFWSTQTKVFAPSGPTGPTGLYGMVADALFGPWRPLNRSGLVFGNPPDAPYQAYSWLVLPDLCVQSFVDLVGLTEPARDVAQARAHFGGTPAPELRIMLDGDRAWLA</sequence>
<dbReference type="OrthoDB" id="3359526at2"/>
<evidence type="ECO:0000256" key="2">
    <source>
        <dbReference type="PIRSR" id="PIRSR603469-2"/>
    </source>
</evidence>
<feature type="binding site" evidence="2">
    <location>
        <position position="112"/>
    </location>
    <ligand>
        <name>substrate</name>
    </ligand>
</feature>
<evidence type="ECO:0000313" key="5">
    <source>
        <dbReference type="EMBL" id="AOH83131.1"/>
    </source>
</evidence>
<dbReference type="InterPro" id="IPR023296">
    <property type="entry name" value="Glyco_hydro_beta-prop_sf"/>
</dbReference>
<dbReference type="Proteomes" id="UP000094256">
    <property type="component" value="Chromosome"/>
</dbReference>
<dbReference type="STRING" id="1560345.AWL63_03220"/>
<dbReference type="GO" id="GO:0009758">
    <property type="term" value="P:carbohydrate utilization"/>
    <property type="evidence" value="ECO:0007669"/>
    <property type="project" value="InterPro"/>
</dbReference>
<feature type="binding site" evidence="2">
    <location>
        <position position="42"/>
    </location>
    <ligand>
        <name>substrate</name>
    </ligand>
</feature>
<feature type="binding site" evidence="2">
    <location>
        <begin position="195"/>
        <end position="196"/>
    </location>
    <ligand>
        <name>substrate</name>
    </ligand>
</feature>
<dbReference type="SUPFAM" id="SSF75005">
    <property type="entry name" value="Arabinanase/levansucrase/invertase"/>
    <property type="match status" value="1"/>
</dbReference>
<evidence type="ECO:0000256" key="1">
    <source>
        <dbReference type="ARBA" id="ARBA00006775"/>
    </source>
</evidence>
<name>A0A1B3Z6S8_9SPHN</name>
<dbReference type="GO" id="GO:0050053">
    <property type="term" value="F:levansucrase activity"/>
    <property type="evidence" value="ECO:0007669"/>
    <property type="project" value="InterPro"/>
</dbReference>
<dbReference type="Pfam" id="PF02435">
    <property type="entry name" value="Glyco_hydro_68"/>
    <property type="match status" value="2"/>
</dbReference>
<evidence type="ECO:0000256" key="3">
    <source>
        <dbReference type="PIRSR" id="PIRSR603469-4"/>
    </source>
</evidence>
<dbReference type="AlphaFoldDB" id="A0A1B3Z6S8"/>
<evidence type="ECO:0000256" key="4">
    <source>
        <dbReference type="RuleBase" id="RU361220"/>
    </source>
</evidence>
<dbReference type="EMBL" id="CP014168">
    <property type="protein sequence ID" value="AOH83131.1"/>
    <property type="molecule type" value="Genomic_DNA"/>
</dbReference>
<comment type="similarity">
    <text evidence="1 4">Belongs to the glycosyl hydrolase 68 family.</text>
</comment>
<gene>
    <name evidence="5" type="ORF">AWL63_03220</name>
</gene>
<reference evidence="5 6" key="1">
    <citation type="submission" date="2016-01" db="EMBL/GenBank/DDBJ databases">
        <title>Complete genome and mega plasmid sequence of Sphingomonas panacis DCY99 elicits systemic resistance in rice to Xanthomonas oryzae.</title>
        <authorList>
            <person name="Kim Y.J."/>
            <person name="Yang D.C."/>
            <person name="Sing P."/>
        </authorList>
    </citation>
    <scope>NUCLEOTIDE SEQUENCE [LARGE SCALE GENOMIC DNA]</scope>
    <source>
        <strain evidence="5 6">DCY99</strain>
    </source>
</reference>
<accession>A0A1B3Z6S8</accession>
<dbReference type="Gene3D" id="2.115.10.20">
    <property type="entry name" value="Glycosyl hydrolase domain, family 43"/>
    <property type="match status" value="1"/>
</dbReference>
<dbReference type="KEGG" id="span:AWL63_03220"/>
<dbReference type="InterPro" id="IPR003469">
    <property type="entry name" value="Glyco_hydro_68"/>
</dbReference>
<protein>
    <submittedName>
        <fullName evidence="5">Levansucrase</fullName>
    </submittedName>
</protein>